<accession>A0A183DDL5</accession>
<sequence length="36" mass="4076">LKQTDDAERRRVHSIALAAWLNYLLDDTNDGTESMG</sequence>
<reference evidence="1" key="1">
    <citation type="submission" date="2016-06" db="UniProtKB">
        <authorList>
            <consortium name="WormBaseParasite"/>
        </authorList>
    </citation>
    <scope>IDENTIFICATION</scope>
</reference>
<dbReference type="AlphaFoldDB" id="A0A183DDL5"/>
<name>A0A183DDL5_9BILA</name>
<organism evidence="1">
    <name type="scientific">Gongylonema pulchrum</name>
    <dbReference type="NCBI Taxonomy" id="637853"/>
    <lineage>
        <taxon>Eukaryota</taxon>
        <taxon>Metazoa</taxon>
        <taxon>Ecdysozoa</taxon>
        <taxon>Nematoda</taxon>
        <taxon>Chromadorea</taxon>
        <taxon>Rhabditida</taxon>
        <taxon>Spirurina</taxon>
        <taxon>Spiruromorpha</taxon>
        <taxon>Spiruroidea</taxon>
        <taxon>Gongylonematidae</taxon>
        <taxon>Gongylonema</taxon>
    </lineage>
</organism>
<dbReference type="WBParaSite" id="GPUH_0000681501-mRNA-1">
    <property type="protein sequence ID" value="GPUH_0000681501-mRNA-1"/>
    <property type="gene ID" value="GPUH_0000681501"/>
</dbReference>
<protein>
    <submittedName>
        <fullName evidence="1">Transposase</fullName>
    </submittedName>
</protein>
<evidence type="ECO:0000313" key="1">
    <source>
        <dbReference type="WBParaSite" id="GPUH_0000681501-mRNA-1"/>
    </source>
</evidence>
<proteinExistence type="predicted"/>